<sequence>MEKSTRYTTPAIKRPSFTIETGDTYPNPESIPGGSVEEHKQLEEANTILTGDEIRQQNENL</sequence>
<dbReference type="RefSeq" id="WP_115452507.1">
    <property type="nucleotide sequence ID" value="NZ_QNQT01000005.1"/>
</dbReference>
<name>A0A3D8GPV4_9BACI</name>
<comment type="caution">
    <text evidence="1">The sequence shown here is derived from an EMBL/GenBank/DDBJ whole genome shotgun (WGS) entry which is preliminary data.</text>
</comment>
<dbReference type="Proteomes" id="UP000257144">
    <property type="component" value="Unassembled WGS sequence"/>
</dbReference>
<dbReference type="EMBL" id="QNQT01000005">
    <property type="protein sequence ID" value="RDU36514.1"/>
    <property type="molecule type" value="Genomic_DNA"/>
</dbReference>
<reference evidence="1 2" key="1">
    <citation type="submission" date="2018-07" db="EMBL/GenBank/DDBJ databases">
        <title>Bacillus sp. YLB-04 draft genome sequence.</title>
        <authorList>
            <person name="Yu L."/>
            <person name="Tang X."/>
        </authorList>
    </citation>
    <scope>NUCLEOTIDE SEQUENCE [LARGE SCALE GENOMIC DNA]</scope>
    <source>
        <strain evidence="1 2">YLB-04</strain>
    </source>
</reference>
<proteinExistence type="predicted"/>
<keyword evidence="2" id="KW-1185">Reference proteome</keyword>
<dbReference type="AlphaFoldDB" id="A0A3D8GPV4"/>
<protein>
    <submittedName>
        <fullName evidence="1">Uncharacterized protein</fullName>
    </submittedName>
</protein>
<organism evidence="1 2">
    <name type="scientific">Neobacillus piezotolerans</name>
    <dbReference type="NCBI Taxonomy" id="2259171"/>
    <lineage>
        <taxon>Bacteria</taxon>
        <taxon>Bacillati</taxon>
        <taxon>Bacillota</taxon>
        <taxon>Bacilli</taxon>
        <taxon>Bacillales</taxon>
        <taxon>Bacillaceae</taxon>
        <taxon>Neobacillus</taxon>
    </lineage>
</organism>
<accession>A0A3D8GPV4</accession>
<evidence type="ECO:0000313" key="2">
    <source>
        <dbReference type="Proteomes" id="UP000257144"/>
    </source>
</evidence>
<gene>
    <name evidence="1" type="ORF">DRW41_13370</name>
</gene>
<dbReference type="OrthoDB" id="2924022at2"/>
<evidence type="ECO:0000313" key="1">
    <source>
        <dbReference type="EMBL" id="RDU36514.1"/>
    </source>
</evidence>